<dbReference type="EMBL" id="AP018248">
    <property type="protein sequence ID" value="BAY99198.1"/>
    <property type="molecule type" value="Genomic_DNA"/>
</dbReference>
<reference evidence="2 3" key="1">
    <citation type="submission" date="2017-06" db="EMBL/GenBank/DDBJ databases">
        <title>Genome sequencing of cyanobaciteial culture collection at National Institute for Environmental Studies (NIES).</title>
        <authorList>
            <person name="Hirose Y."/>
            <person name="Shimura Y."/>
            <person name="Fujisawa T."/>
            <person name="Nakamura Y."/>
            <person name="Kawachi M."/>
        </authorList>
    </citation>
    <scope>NUCLEOTIDE SEQUENCE [LARGE SCALE GENOMIC DNA]</scope>
    <source>
        <strain evidence="2 3">NIES-37</strain>
    </source>
</reference>
<dbReference type="AlphaFoldDB" id="A0A1Z4N0E2"/>
<name>A0A1Z4N0E2_9CYAN</name>
<keyword evidence="1" id="KW-1133">Transmembrane helix</keyword>
<keyword evidence="1" id="KW-0472">Membrane</keyword>
<proteinExistence type="predicted"/>
<dbReference type="RefSeq" id="WP_096577159.1">
    <property type="nucleotide sequence ID" value="NZ_CAWNJS010000001.1"/>
</dbReference>
<gene>
    <name evidence="2" type="ORF">NIES37_31770</name>
</gene>
<evidence type="ECO:0000256" key="1">
    <source>
        <dbReference type="SAM" id="Phobius"/>
    </source>
</evidence>
<protein>
    <submittedName>
        <fullName evidence="2">Uncharacterized protein</fullName>
    </submittedName>
</protein>
<feature type="transmembrane region" description="Helical" evidence="1">
    <location>
        <begin position="41"/>
        <end position="58"/>
    </location>
</feature>
<dbReference type="Proteomes" id="UP000218785">
    <property type="component" value="Chromosome"/>
</dbReference>
<organism evidence="2 3">
    <name type="scientific">Tolypothrix tenuis PCC 7101</name>
    <dbReference type="NCBI Taxonomy" id="231146"/>
    <lineage>
        <taxon>Bacteria</taxon>
        <taxon>Bacillati</taxon>
        <taxon>Cyanobacteriota</taxon>
        <taxon>Cyanophyceae</taxon>
        <taxon>Nostocales</taxon>
        <taxon>Tolypothrichaceae</taxon>
        <taxon>Tolypothrix</taxon>
    </lineage>
</organism>
<evidence type="ECO:0000313" key="3">
    <source>
        <dbReference type="Proteomes" id="UP000218785"/>
    </source>
</evidence>
<sequence length="83" mass="8871">MNLLFQQLPGSELAPKTIQETPSPGAAQDPLIAKNLQKGQYVGIIGLAIALVAAVGFFSRRVEYAILLAVILSLGLIAFFLFL</sequence>
<keyword evidence="1" id="KW-0812">Transmembrane</keyword>
<feature type="transmembrane region" description="Helical" evidence="1">
    <location>
        <begin position="64"/>
        <end position="82"/>
    </location>
</feature>
<accession>A0A1Z4N0E2</accession>
<dbReference type="KEGG" id="ttq:NIES37_31770"/>
<keyword evidence="3" id="KW-1185">Reference proteome</keyword>
<evidence type="ECO:0000313" key="2">
    <source>
        <dbReference type="EMBL" id="BAY99198.1"/>
    </source>
</evidence>